<dbReference type="AlphaFoldDB" id="A0A180GND8"/>
<accession>A0A180GND8</accession>
<feature type="compositionally biased region" description="Polar residues" evidence="1">
    <location>
        <begin position="25"/>
        <end position="36"/>
    </location>
</feature>
<reference evidence="3 4" key="3">
    <citation type="journal article" date="2017" name="G3 (Bethesda)">
        <title>Comparative analysis highlights variable genome content of wheat rusts and divergence of the mating loci.</title>
        <authorList>
            <person name="Cuomo C.A."/>
            <person name="Bakkeren G."/>
            <person name="Khalil H.B."/>
            <person name="Panwar V."/>
            <person name="Joly D."/>
            <person name="Linning R."/>
            <person name="Sakthikumar S."/>
            <person name="Song X."/>
            <person name="Adiconis X."/>
            <person name="Fan L."/>
            <person name="Goldberg J.M."/>
            <person name="Levin J.Z."/>
            <person name="Young S."/>
            <person name="Zeng Q."/>
            <person name="Anikster Y."/>
            <person name="Bruce M."/>
            <person name="Wang M."/>
            <person name="Yin C."/>
            <person name="McCallum B."/>
            <person name="Szabo L.J."/>
            <person name="Hulbert S."/>
            <person name="Chen X."/>
            <person name="Fellers J.P."/>
        </authorList>
    </citation>
    <scope>NUCLEOTIDE SEQUENCE</scope>
    <source>
        <strain evidence="4">Isolate 1-1 / race 1 (BBBD)</strain>
        <strain evidence="3">isolate 1-1 / race 1 (BBBD)</strain>
    </source>
</reference>
<feature type="region of interest" description="Disordered" evidence="1">
    <location>
        <begin position="1"/>
        <end position="42"/>
    </location>
</feature>
<organism evidence="2">
    <name type="scientific">Puccinia triticina (isolate 1-1 / race 1 (BBBD))</name>
    <name type="common">Brown leaf rust fungus</name>
    <dbReference type="NCBI Taxonomy" id="630390"/>
    <lineage>
        <taxon>Eukaryota</taxon>
        <taxon>Fungi</taxon>
        <taxon>Dikarya</taxon>
        <taxon>Basidiomycota</taxon>
        <taxon>Pucciniomycotina</taxon>
        <taxon>Pucciniomycetes</taxon>
        <taxon>Pucciniales</taxon>
        <taxon>Pucciniaceae</taxon>
        <taxon>Puccinia</taxon>
    </lineage>
</organism>
<dbReference type="EMBL" id="ADAS02000044">
    <property type="protein sequence ID" value="OAV94044.1"/>
    <property type="molecule type" value="Genomic_DNA"/>
</dbReference>
<reference evidence="3" key="4">
    <citation type="submission" date="2025-05" db="UniProtKB">
        <authorList>
            <consortium name="EnsemblFungi"/>
        </authorList>
    </citation>
    <scope>IDENTIFICATION</scope>
    <source>
        <strain evidence="3">isolate 1-1 / race 1 (BBBD)</strain>
    </source>
</reference>
<proteinExistence type="predicted"/>
<evidence type="ECO:0000256" key="1">
    <source>
        <dbReference type="SAM" id="MobiDB-lite"/>
    </source>
</evidence>
<dbReference type="EnsemblFungi" id="PTTG_06744-t43_1">
    <property type="protein sequence ID" value="PTTG_06744-t43_1-p1"/>
    <property type="gene ID" value="PTTG_06744"/>
</dbReference>
<protein>
    <submittedName>
        <fullName evidence="2 3">Uncharacterized protein</fullName>
    </submittedName>
</protein>
<dbReference type="Proteomes" id="UP000005240">
    <property type="component" value="Unassembled WGS sequence"/>
</dbReference>
<keyword evidence="4" id="KW-1185">Reference proteome</keyword>
<name>A0A180GND8_PUCT1</name>
<dbReference type="VEuPathDB" id="FungiDB:PTTG_06744"/>
<evidence type="ECO:0000313" key="2">
    <source>
        <dbReference type="EMBL" id="OAV94044.1"/>
    </source>
</evidence>
<evidence type="ECO:0000313" key="4">
    <source>
        <dbReference type="Proteomes" id="UP000005240"/>
    </source>
</evidence>
<reference evidence="2" key="2">
    <citation type="submission" date="2016-05" db="EMBL/GenBank/DDBJ databases">
        <title>Comparative analysis highlights variable genome content of wheat rusts and divergence of the mating loci.</title>
        <authorList>
            <person name="Cuomo C.A."/>
            <person name="Bakkeren G."/>
            <person name="Szabo L."/>
            <person name="Khalil H."/>
            <person name="Joly D."/>
            <person name="Goldberg J."/>
            <person name="Young S."/>
            <person name="Zeng Q."/>
            <person name="Fellers J."/>
        </authorList>
    </citation>
    <scope>NUCLEOTIDE SEQUENCE [LARGE SCALE GENOMIC DNA]</scope>
    <source>
        <strain evidence="2">1-1 BBBD Race 1</strain>
    </source>
</reference>
<dbReference type="OrthoDB" id="2499436at2759"/>
<sequence length="103" mass="11251">MEAHDHGAHFNHTQPAADHHPGLAGNTQGANIQNEASRPDENVIVHPLGSITKVDETQTRVPFKAKVEGYAKKIAGKTFGKEHEVAAGEARLRGEDQPKHYKQ</sequence>
<gene>
    <name evidence="2" type="ORF">PTTG_06744</name>
</gene>
<reference evidence="2" key="1">
    <citation type="submission" date="2009-11" db="EMBL/GenBank/DDBJ databases">
        <authorList>
            <consortium name="The Broad Institute Genome Sequencing Platform"/>
            <person name="Ward D."/>
            <person name="Feldgarden M."/>
            <person name="Earl A."/>
            <person name="Young S.K."/>
            <person name="Zeng Q."/>
            <person name="Koehrsen M."/>
            <person name="Alvarado L."/>
            <person name="Berlin A."/>
            <person name="Bochicchio J."/>
            <person name="Borenstein D."/>
            <person name="Chapman S.B."/>
            <person name="Chen Z."/>
            <person name="Engels R."/>
            <person name="Freedman E."/>
            <person name="Gellesch M."/>
            <person name="Goldberg J."/>
            <person name="Griggs A."/>
            <person name="Gujja S."/>
            <person name="Heilman E."/>
            <person name="Heiman D."/>
            <person name="Hepburn T."/>
            <person name="Howarth C."/>
            <person name="Jen D."/>
            <person name="Larson L."/>
            <person name="Lewis B."/>
            <person name="Mehta T."/>
            <person name="Park D."/>
            <person name="Pearson M."/>
            <person name="Roberts A."/>
            <person name="Saif S."/>
            <person name="Shea T."/>
            <person name="Shenoy N."/>
            <person name="Sisk P."/>
            <person name="Stolte C."/>
            <person name="Sykes S."/>
            <person name="Thomson T."/>
            <person name="Walk T."/>
            <person name="White J."/>
            <person name="Yandava C."/>
            <person name="Izard J."/>
            <person name="Baranova O.V."/>
            <person name="Blanton J.M."/>
            <person name="Tanner A.C."/>
            <person name="Dewhirst F.E."/>
            <person name="Haas B."/>
            <person name="Nusbaum C."/>
            <person name="Birren B."/>
        </authorList>
    </citation>
    <scope>NUCLEOTIDE SEQUENCE [LARGE SCALE GENOMIC DNA]</scope>
    <source>
        <strain evidence="2">1-1 BBBD Race 1</strain>
    </source>
</reference>
<evidence type="ECO:0000313" key="3">
    <source>
        <dbReference type="EnsemblFungi" id="PTTG_06744-t43_1-p1"/>
    </source>
</evidence>